<sequence length="101" mass="12085">MFDYNAERYMTRAIAEEVPLEIALHLWSLINEQRVKGVELDYIQVFELSANNKKQAIIHRQEVPKRESFWIIPLEDVDPIDRTIWCIDNGENQMMLFPEDY</sequence>
<proteinExistence type="predicted"/>
<dbReference type="EMBL" id="CP016534">
    <property type="protein sequence ID" value="ANU09402.1"/>
    <property type="molecule type" value="Genomic_DNA"/>
</dbReference>
<organism evidence="1 2">
    <name type="scientific">Planococcus antarcticus DSM 14505</name>
    <dbReference type="NCBI Taxonomy" id="1185653"/>
    <lineage>
        <taxon>Bacteria</taxon>
        <taxon>Bacillati</taxon>
        <taxon>Bacillota</taxon>
        <taxon>Bacilli</taxon>
        <taxon>Bacillales</taxon>
        <taxon>Caryophanaceae</taxon>
        <taxon>Planococcus</taxon>
    </lineage>
</organism>
<keyword evidence="2" id="KW-1185">Reference proteome</keyword>
<accession>A0ABN4RBH3</accession>
<dbReference type="RefSeq" id="WP_065536347.1">
    <property type="nucleotide sequence ID" value="NZ_CP016534.2"/>
</dbReference>
<dbReference type="Pfam" id="PF06124">
    <property type="entry name" value="DUF960"/>
    <property type="match status" value="1"/>
</dbReference>
<dbReference type="InterPro" id="IPR009303">
    <property type="entry name" value="DUF960"/>
</dbReference>
<gene>
    <name evidence="1" type="ORF">BBH88_03295</name>
</gene>
<reference evidence="1" key="1">
    <citation type="submission" date="2016-10" db="EMBL/GenBank/DDBJ databases">
        <authorList>
            <person name="See-Too W.S."/>
        </authorList>
    </citation>
    <scope>NUCLEOTIDE SEQUENCE</scope>
    <source>
        <strain evidence="1">DSM 14505</strain>
    </source>
</reference>
<dbReference type="Gene3D" id="3.10.450.150">
    <property type="entry name" value="enterococcus faecalis protein"/>
    <property type="match status" value="1"/>
</dbReference>
<evidence type="ECO:0000313" key="1">
    <source>
        <dbReference type="EMBL" id="ANU09402.1"/>
    </source>
</evidence>
<evidence type="ECO:0008006" key="3">
    <source>
        <dbReference type="Google" id="ProtNLM"/>
    </source>
</evidence>
<name>A0ABN4RBH3_9BACL</name>
<protein>
    <recommendedName>
        <fullName evidence="3">DUF960 domain-containing protein</fullName>
    </recommendedName>
</protein>
<evidence type="ECO:0000313" key="2">
    <source>
        <dbReference type="Proteomes" id="UP000092661"/>
    </source>
</evidence>
<dbReference type="Proteomes" id="UP000092661">
    <property type="component" value="Chromosome"/>
</dbReference>